<keyword evidence="10 17" id="KW-0520">NAD</keyword>
<dbReference type="InterPro" id="IPR036652">
    <property type="entry name" value="YjeF_N_dom_sf"/>
</dbReference>
<gene>
    <name evidence="18" type="primary">nnrE</name>
    <name evidence="17" type="synonym">nnrD</name>
    <name evidence="22" type="ORF">OCV61_02110</name>
</gene>
<dbReference type="InterPro" id="IPR000631">
    <property type="entry name" value="CARKD"/>
</dbReference>
<dbReference type="EC" id="5.1.99.6" evidence="19"/>
<evidence type="ECO:0000256" key="12">
    <source>
        <dbReference type="ARBA" id="ARBA00023239"/>
    </source>
</evidence>
<keyword evidence="8 17" id="KW-0521">NADP</keyword>
<evidence type="ECO:0000256" key="2">
    <source>
        <dbReference type="ARBA" id="ARBA00000909"/>
    </source>
</evidence>
<feature type="binding site" evidence="17">
    <location>
        <position position="253"/>
    </location>
    <ligand>
        <name>(6S)-NADPHX</name>
        <dbReference type="ChEBI" id="CHEBI:64076"/>
    </ligand>
</feature>
<comment type="similarity">
    <text evidence="4 19">In the C-terminal section; belongs to the NnrD/CARKD family.</text>
</comment>
<evidence type="ECO:0000256" key="3">
    <source>
        <dbReference type="ARBA" id="ARBA00006001"/>
    </source>
</evidence>
<keyword evidence="13" id="KW-0511">Multifunctional enzyme</keyword>
<evidence type="ECO:0000313" key="23">
    <source>
        <dbReference type="Proteomes" id="UP001652409"/>
    </source>
</evidence>
<dbReference type="InterPro" id="IPR017953">
    <property type="entry name" value="Carbohydrate_kinase_pred_CS"/>
</dbReference>
<dbReference type="PROSITE" id="PS51383">
    <property type="entry name" value="YJEF_C_3"/>
    <property type="match status" value="1"/>
</dbReference>
<evidence type="ECO:0000259" key="21">
    <source>
        <dbReference type="PROSITE" id="PS51385"/>
    </source>
</evidence>
<feature type="binding site" evidence="18">
    <location>
        <position position="156"/>
    </location>
    <ligand>
        <name>K(+)</name>
        <dbReference type="ChEBI" id="CHEBI:29103"/>
    </ligand>
</feature>
<comment type="catalytic activity">
    <reaction evidence="2 18 19">
        <text>(6R)-NADPHX = (6S)-NADPHX</text>
        <dbReference type="Rhea" id="RHEA:32227"/>
        <dbReference type="ChEBI" id="CHEBI:64076"/>
        <dbReference type="ChEBI" id="CHEBI:64077"/>
        <dbReference type="EC" id="5.1.99.6"/>
    </reaction>
</comment>
<comment type="function">
    <text evidence="14 19">Bifunctional enzyme that catalyzes the epimerization of the S- and R-forms of NAD(P)HX and the dehydration of the S-form of NAD(P)HX at the expense of ADP, which is converted to AMP. This allows the repair of both epimers of NAD(P)HX, a damaged form of NAD(P)H that is a result of enzymatic or heat-dependent hydration.</text>
</comment>
<feature type="binding site" evidence="18">
    <location>
        <position position="120"/>
    </location>
    <ligand>
        <name>K(+)</name>
        <dbReference type="ChEBI" id="CHEBI:29103"/>
    </ligand>
</feature>
<protein>
    <recommendedName>
        <fullName evidence="19">Bifunctional NAD(P)H-hydrate repair enzyme</fullName>
    </recommendedName>
    <alternativeName>
        <fullName evidence="19">Nicotinamide nucleotide repair protein</fullName>
    </alternativeName>
    <domain>
        <recommendedName>
            <fullName evidence="19">ADP-dependent (S)-NAD(P)H-hydrate dehydratase</fullName>
            <ecNumber evidence="19">4.2.1.136</ecNumber>
        </recommendedName>
        <alternativeName>
            <fullName evidence="19">ADP-dependent NAD(P)HX dehydratase</fullName>
        </alternativeName>
    </domain>
    <domain>
        <recommendedName>
            <fullName evidence="19">NAD(P)H-hydrate epimerase</fullName>
            <ecNumber evidence="19">5.1.99.6</ecNumber>
        </recommendedName>
    </domain>
</protein>
<evidence type="ECO:0000256" key="17">
    <source>
        <dbReference type="HAMAP-Rule" id="MF_01965"/>
    </source>
</evidence>
<dbReference type="Proteomes" id="UP001652409">
    <property type="component" value="Unassembled WGS sequence"/>
</dbReference>
<evidence type="ECO:0000256" key="9">
    <source>
        <dbReference type="ARBA" id="ARBA00022958"/>
    </source>
</evidence>
<evidence type="ECO:0000256" key="11">
    <source>
        <dbReference type="ARBA" id="ARBA00023235"/>
    </source>
</evidence>
<sequence length="513" mass="55236">MKKVVTSKEMASLDAYTIHDVGIPSMVLMERAALAVAAQIQKISADRERILVVCGNGNNGGDGVAVARLLYLKGYHVDLFLTGNSQKYSAQMAQQIQIARHYHVPEVNNPTWHEYTTIVDAVFGVGLTRPVEGRYKEIIQRMNETDAKKVAVDIPSGLDGSTGRVLGTAFCADLTVTFAFMKQGMCFYPGRSLSGKVVVADIGIYDYPGNYGRPVWQLEREDMKQLPQRVPWGNKGTFGKVLLVAGSKGMCGAAYFAACAALNTGAGMVKVQTVEENRIPLQSLLPEAMVESVFSEEINQQLLSWCDVLVIGPGLGCQDESRERANWFLAHGNQAGKPVILDADGLNLLSMNPGWKRYLKGNTVLTPHMGEMGRLTGLSISELKEDPVGAASDYAKETGAVCVLKDAGTVTAGCRDEIYINMSGNAGMAAAGSGDVLSGMLAGVFCMYLNNIKVPDPARMAALGVFLHGLCGDRAADAAGTRGMNARNILDAIPLVLRDFETGNREEHYGKIQ</sequence>
<dbReference type="Gene3D" id="3.40.1190.20">
    <property type="match status" value="1"/>
</dbReference>
<feature type="binding site" evidence="17">
    <location>
        <position position="368"/>
    </location>
    <ligand>
        <name>(6S)-NADPHX</name>
        <dbReference type="ChEBI" id="CHEBI:64076"/>
    </ligand>
</feature>
<evidence type="ECO:0000256" key="18">
    <source>
        <dbReference type="HAMAP-Rule" id="MF_01966"/>
    </source>
</evidence>
<evidence type="ECO:0000256" key="14">
    <source>
        <dbReference type="ARBA" id="ARBA00025153"/>
    </source>
</evidence>
<evidence type="ECO:0000256" key="6">
    <source>
        <dbReference type="ARBA" id="ARBA00022741"/>
    </source>
</evidence>
<keyword evidence="11 18" id="KW-0413">Isomerase</keyword>
<dbReference type="EC" id="4.2.1.136" evidence="19"/>
<evidence type="ECO:0000256" key="10">
    <source>
        <dbReference type="ARBA" id="ARBA00023027"/>
    </source>
</evidence>
<keyword evidence="7 17" id="KW-0067">ATP-binding</keyword>
<evidence type="ECO:0000256" key="1">
    <source>
        <dbReference type="ARBA" id="ARBA00000013"/>
    </source>
</evidence>
<feature type="binding site" evidence="18">
    <location>
        <begin position="124"/>
        <end position="130"/>
    </location>
    <ligand>
        <name>(6S)-NADPHX</name>
        <dbReference type="ChEBI" id="CHEBI:64076"/>
    </ligand>
</feature>
<keyword evidence="5 18" id="KW-0479">Metal-binding</keyword>
<comment type="cofactor">
    <cofactor evidence="18 19">
        <name>K(+)</name>
        <dbReference type="ChEBI" id="CHEBI:29103"/>
    </cofactor>
    <text evidence="18 19">Binds 1 potassium ion per subunit.</text>
</comment>
<dbReference type="PANTHER" id="PTHR12592">
    <property type="entry name" value="ATP-DEPENDENT (S)-NAD(P)H-HYDRATE DEHYDRATASE FAMILY MEMBER"/>
    <property type="match status" value="1"/>
</dbReference>
<keyword evidence="23" id="KW-1185">Reference proteome</keyword>
<comment type="subunit">
    <text evidence="17">Homotetramer.</text>
</comment>
<dbReference type="EMBL" id="JAOQJL010000003">
    <property type="protein sequence ID" value="MCU6764203.1"/>
    <property type="molecule type" value="Genomic_DNA"/>
</dbReference>
<evidence type="ECO:0000313" key="22">
    <source>
        <dbReference type="EMBL" id="MCU6764203.1"/>
    </source>
</evidence>
<comment type="catalytic activity">
    <reaction evidence="15 17 19">
        <text>(6S)-NADHX + ADP = AMP + phosphate + NADH + H(+)</text>
        <dbReference type="Rhea" id="RHEA:32223"/>
        <dbReference type="ChEBI" id="CHEBI:15378"/>
        <dbReference type="ChEBI" id="CHEBI:43474"/>
        <dbReference type="ChEBI" id="CHEBI:57945"/>
        <dbReference type="ChEBI" id="CHEBI:64074"/>
        <dbReference type="ChEBI" id="CHEBI:456215"/>
        <dbReference type="ChEBI" id="CHEBI:456216"/>
        <dbReference type="EC" id="4.2.1.136"/>
    </reaction>
</comment>
<comment type="cofactor">
    <cofactor evidence="17">
        <name>Mg(2+)</name>
        <dbReference type="ChEBI" id="CHEBI:18420"/>
    </cofactor>
</comment>
<comment type="function">
    <text evidence="18">Catalyzes the epimerization of the S- and R-forms of NAD(P)HX, a damaged form of NAD(P)H that is a result of enzymatic or heat-dependent hydration. This is a prerequisite for the S-specific NAD(P)H-hydrate dehydratase to allow the repair of both epimers of NAD(P)HX.</text>
</comment>
<reference evidence="22 23" key="1">
    <citation type="journal article" date="2021" name="ISME Commun">
        <title>Automated analysis of genomic sequences facilitates high-throughput and comprehensive description of bacteria.</title>
        <authorList>
            <person name="Hitch T.C.A."/>
        </authorList>
    </citation>
    <scope>NUCLEOTIDE SEQUENCE [LARGE SCALE GENOMIC DNA]</scope>
    <source>
        <strain evidence="22 23">Sanger_23</strain>
    </source>
</reference>
<keyword evidence="9 18" id="KW-0630">Potassium</keyword>
<evidence type="ECO:0000256" key="15">
    <source>
        <dbReference type="ARBA" id="ARBA00048238"/>
    </source>
</evidence>
<evidence type="ECO:0000256" key="19">
    <source>
        <dbReference type="PIRNR" id="PIRNR017184"/>
    </source>
</evidence>
<dbReference type="InterPro" id="IPR030677">
    <property type="entry name" value="Nnr"/>
</dbReference>
<feature type="binding site" evidence="18">
    <location>
        <position position="59"/>
    </location>
    <ligand>
        <name>K(+)</name>
        <dbReference type="ChEBI" id="CHEBI:29103"/>
    </ligand>
</feature>
<evidence type="ECO:0000256" key="13">
    <source>
        <dbReference type="ARBA" id="ARBA00023268"/>
    </source>
</evidence>
<evidence type="ECO:0000259" key="20">
    <source>
        <dbReference type="PROSITE" id="PS51383"/>
    </source>
</evidence>
<dbReference type="SUPFAM" id="SSF64153">
    <property type="entry name" value="YjeF N-terminal domain-like"/>
    <property type="match status" value="1"/>
</dbReference>
<comment type="catalytic activity">
    <reaction evidence="1 18 19">
        <text>(6R)-NADHX = (6S)-NADHX</text>
        <dbReference type="Rhea" id="RHEA:32215"/>
        <dbReference type="ChEBI" id="CHEBI:64074"/>
        <dbReference type="ChEBI" id="CHEBI:64075"/>
        <dbReference type="EC" id="5.1.99.6"/>
    </reaction>
</comment>
<evidence type="ECO:0000256" key="7">
    <source>
        <dbReference type="ARBA" id="ARBA00022840"/>
    </source>
</evidence>
<feature type="domain" description="YjeF N-terminal" evidence="21">
    <location>
        <begin position="10"/>
        <end position="210"/>
    </location>
</feature>
<feature type="binding site" evidence="17">
    <location>
        <position position="434"/>
    </location>
    <ligand>
        <name>AMP</name>
        <dbReference type="ChEBI" id="CHEBI:456215"/>
    </ligand>
</feature>
<evidence type="ECO:0000256" key="4">
    <source>
        <dbReference type="ARBA" id="ARBA00009524"/>
    </source>
</evidence>
<dbReference type="PROSITE" id="PS01050">
    <property type="entry name" value="YJEF_C_2"/>
    <property type="match status" value="1"/>
</dbReference>
<organism evidence="22 23">
    <name type="scientific">Blautia ammoniilytica</name>
    <dbReference type="NCBI Taxonomy" id="2981782"/>
    <lineage>
        <taxon>Bacteria</taxon>
        <taxon>Bacillati</taxon>
        <taxon>Bacillota</taxon>
        <taxon>Clostridia</taxon>
        <taxon>Lachnospirales</taxon>
        <taxon>Lachnospiraceae</taxon>
        <taxon>Blautia</taxon>
    </lineage>
</organism>
<dbReference type="SUPFAM" id="SSF53613">
    <property type="entry name" value="Ribokinase-like"/>
    <property type="match status" value="1"/>
</dbReference>
<dbReference type="NCBIfam" id="TIGR00197">
    <property type="entry name" value="yjeF_nterm"/>
    <property type="match status" value="1"/>
</dbReference>
<dbReference type="RefSeq" id="WP_158420424.1">
    <property type="nucleotide sequence ID" value="NZ_JAOQJL010000003.1"/>
</dbReference>
<comment type="similarity">
    <text evidence="18">Belongs to the NnrE/AIBP family.</text>
</comment>
<feature type="binding site" evidence="17">
    <location>
        <begin position="405"/>
        <end position="409"/>
    </location>
    <ligand>
        <name>AMP</name>
        <dbReference type="ChEBI" id="CHEBI:456215"/>
    </ligand>
</feature>
<accession>A0ABT2TPR4</accession>
<feature type="binding site" evidence="18">
    <location>
        <begin position="58"/>
        <end position="62"/>
    </location>
    <ligand>
        <name>(6S)-NADPHX</name>
        <dbReference type="ChEBI" id="CHEBI:64076"/>
    </ligand>
</feature>
<dbReference type="InterPro" id="IPR004443">
    <property type="entry name" value="YjeF_N_dom"/>
</dbReference>
<dbReference type="Pfam" id="PF01256">
    <property type="entry name" value="Carb_kinase"/>
    <property type="match status" value="1"/>
</dbReference>
<dbReference type="PROSITE" id="PS51385">
    <property type="entry name" value="YJEF_N"/>
    <property type="match status" value="1"/>
</dbReference>
<dbReference type="Pfam" id="PF03853">
    <property type="entry name" value="YjeF_N"/>
    <property type="match status" value="1"/>
</dbReference>
<comment type="similarity">
    <text evidence="3 19">In the N-terminal section; belongs to the NnrE/AIBP family.</text>
</comment>
<keyword evidence="6 17" id="KW-0547">Nucleotide-binding</keyword>
<dbReference type="Gene3D" id="3.40.50.10260">
    <property type="entry name" value="YjeF N-terminal domain"/>
    <property type="match status" value="1"/>
</dbReference>
<evidence type="ECO:0000256" key="8">
    <source>
        <dbReference type="ARBA" id="ARBA00022857"/>
    </source>
</evidence>
<dbReference type="InterPro" id="IPR029056">
    <property type="entry name" value="Ribokinase-like"/>
</dbReference>
<comment type="function">
    <text evidence="17">Catalyzes the dehydration of the S-form of NAD(P)HX at the expense of ADP, which is converted to AMP. Together with NAD(P)HX epimerase, which catalyzes the epimerization of the S- and R-forms, the enzyme allows the repair of both epimers of NAD(P)HX, a damaged form of NAD(P)H that is a result of enzymatic or heat-dependent hydration.</text>
</comment>
<comment type="similarity">
    <text evidence="17">Belongs to the NnrD/CARKD family.</text>
</comment>
<feature type="binding site" evidence="18">
    <location>
        <position position="135"/>
    </location>
    <ligand>
        <name>(6S)-NADPHX</name>
        <dbReference type="ChEBI" id="CHEBI:64076"/>
    </ligand>
</feature>
<name>A0ABT2TPR4_9FIRM</name>
<dbReference type="HAMAP" id="MF_01966">
    <property type="entry name" value="NADHX_epimerase"/>
    <property type="match status" value="1"/>
</dbReference>
<dbReference type="CDD" id="cd01171">
    <property type="entry name" value="YXKO-related"/>
    <property type="match status" value="1"/>
</dbReference>
<evidence type="ECO:0000256" key="5">
    <source>
        <dbReference type="ARBA" id="ARBA00022723"/>
    </source>
</evidence>
<comment type="catalytic activity">
    <reaction evidence="16 17 19">
        <text>(6S)-NADPHX + ADP = AMP + phosphate + NADPH + H(+)</text>
        <dbReference type="Rhea" id="RHEA:32235"/>
        <dbReference type="ChEBI" id="CHEBI:15378"/>
        <dbReference type="ChEBI" id="CHEBI:43474"/>
        <dbReference type="ChEBI" id="CHEBI:57783"/>
        <dbReference type="ChEBI" id="CHEBI:64076"/>
        <dbReference type="ChEBI" id="CHEBI:456215"/>
        <dbReference type="ChEBI" id="CHEBI:456216"/>
        <dbReference type="EC" id="4.2.1.136"/>
    </reaction>
</comment>
<dbReference type="NCBIfam" id="TIGR00196">
    <property type="entry name" value="yjeF_cterm"/>
    <property type="match status" value="1"/>
</dbReference>
<feature type="binding site" evidence="18">
    <location>
        <position position="153"/>
    </location>
    <ligand>
        <name>(6S)-NADPHX</name>
        <dbReference type="ChEBI" id="CHEBI:64076"/>
    </ligand>
</feature>
<proteinExistence type="inferred from homology"/>
<dbReference type="PIRSF" id="PIRSF017184">
    <property type="entry name" value="Nnr"/>
    <property type="match status" value="1"/>
</dbReference>
<keyword evidence="12 17" id="KW-0456">Lyase</keyword>
<comment type="caution">
    <text evidence="22">The sequence shown here is derived from an EMBL/GenBank/DDBJ whole genome shotgun (WGS) entry which is preliminary data.</text>
</comment>
<dbReference type="HAMAP" id="MF_01965">
    <property type="entry name" value="NADHX_dehydratase"/>
    <property type="match status" value="1"/>
</dbReference>
<feature type="binding site" evidence="17">
    <location>
        <position position="435"/>
    </location>
    <ligand>
        <name>(6S)-NADPHX</name>
        <dbReference type="ChEBI" id="CHEBI:64076"/>
    </ligand>
</feature>
<dbReference type="PANTHER" id="PTHR12592:SF0">
    <property type="entry name" value="ATP-DEPENDENT (S)-NAD(P)H-HYDRATE DEHYDRATASE"/>
    <property type="match status" value="1"/>
</dbReference>
<feature type="binding site" evidence="17">
    <location>
        <position position="314"/>
    </location>
    <ligand>
        <name>(6S)-NADPHX</name>
        <dbReference type="ChEBI" id="CHEBI:64076"/>
    </ligand>
</feature>
<feature type="domain" description="YjeF C-terminal" evidence="20">
    <location>
        <begin position="218"/>
        <end position="500"/>
    </location>
</feature>
<evidence type="ECO:0000256" key="16">
    <source>
        <dbReference type="ARBA" id="ARBA00049209"/>
    </source>
</evidence>